<protein>
    <submittedName>
        <fullName evidence="4">LuxR family transcriptional regulator</fullName>
    </submittedName>
</protein>
<dbReference type="SUPFAM" id="SSF46894">
    <property type="entry name" value="C-terminal effector domain of the bipartite response regulators"/>
    <property type="match status" value="1"/>
</dbReference>
<evidence type="ECO:0000259" key="3">
    <source>
        <dbReference type="PROSITE" id="PS50043"/>
    </source>
</evidence>
<evidence type="ECO:0000256" key="2">
    <source>
        <dbReference type="ARBA" id="ARBA00022840"/>
    </source>
</evidence>
<sequence>MSTVFVGRRDELASLHGQLARAASGVPTVALVEGIGGAGKSALLDQCAAAAGSVALLRVSGDAEETGIAYGVLDQLLAALDGSGPGTGHRSPRQDGTLVRSGDLQTTGEHLLGELLQATTRHPPVVLMVDDAHLADRPSLAALSFAVRRLQNEPVLTVLAVRPDGVAGLPAGLVKLVDAGGARLELGGLGVSEIRELAARFGRGRISDRVARRLQEHTAGSPLHVRALLSDGRMDAPDWLAAPLPAPQRYARLIAVQAAQLSAAARGLALAASVLGFRSDLRVAATVARLEDPLSAVDELHRSGFLRLVRTPERTELVFEHMLIRSALLEDCGPAELAALHLAAAEATSGADALFHRAQATAAPDPRLAADLLDLARADVARGSWRTAANALLAAARLESDADRRDSALIRGVYALLVAGDLAVARSYRELIAGLPPTPRRAQVEALMAWQSGDFAEAEAVAVRGWSAASELEPLERDRMAGLIAQMCIWQGRNVEAIEWSEASLHSGLLDSRGQAMTLATLVGAMALEGRAPEAMRLLPTDGDLADAGYRELVGMRGILELLGDEPAGAADRLRIRLRPNLADHRREKAPAEVLSATGPDGIEPNKMMVLLFLADAEFRRGRWDVSAAIADQVLALAEDTDQSWIMPWAHAQAALVPASRGQWSEAEALLAAAELGAARLGGEFNCVYAANAAAHLAACRGQPDRVVAAADRLRSAGTPFRKEPGMYCWPVHFADALLALHRDAEAEAVIDEWSATAQALGRRSRLAALSRVRGDLAVQRRDLSAARAAYDVALELGDDDCEVLQRAMVFASRGRFLRRRGERRAAISDLCEAEQRFRSLGAAPFLENLRSELAACGVEAGTRADDTGRLSALTPQENAVARLVAAGRSNREIAELLVLSPKTVAYHLSHVYAKLGIRSRAELAASRPFTS</sequence>
<evidence type="ECO:0000313" key="4">
    <source>
        <dbReference type="EMBL" id="GAA3639392.1"/>
    </source>
</evidence>
<organism evidence="4 5">
    <name type="scientific">Microlunatus ginsengisoli</name>
    <dbReference type="NCBI Taxonomy" id="363863"/>
    <lineage>
        <taxon>Bacteria</taxon>
        <taxon>Bacillati</taxon>
        <taxon>Actinomycetota</taxon>
        <taxon>Actinomycetes</taxon>
        <taxon>Propionibacteriales</taxon>
        <taxon>Propionibacteriaceae</taxon>
        <taxon>Microlunatus</taxon>
    </lineage>
</organism>
<dbReference type="PANTHER" id="PTHR16305:SF35">
    <property type="entry name" value="TRANSCRIPTIONAL ACTIVATOR DOMAIN"/>
    <property type="match status" value="1"/>
</dbReference>
<dbReference type="InterPro" id="IPR027417">
    <property type="entry name" value="P-loop_NTPase"/>
</dbReference>
<dbReference type="EMBL" id="BAABAB010000050">
    <property type="protein sequence ID" value="GAA3639392.1"/>
    <property type="molecule type" value="Genomic_DNA"/>
</dbReference>
<dbReference type="PANTHER" id="PTHR16305">
    <property type="entry name" value="TESTICULAR SOLUBLE ADENYLYL CYCLASE"/>
    <property type="match status" value="1"/>
</dbReference>
<dbReference type="Pfam" id="PF00196">
    <property type="entry name" value="GerE"/>
    <property type="match status" value="1"/>
</dbReference>
<dbReference type="PROSITE" id="PS00622">
    <property type="entry name" value="HTH_LUXR_1"/>
    <property type="match status" value="1"/>
</dbReference>
<keyword evidence="2" id="KW-0067">ATP-binding</keyword>
<dbReference type="InterPro" id="IPR011990">
    <property type="entry name" value="TPR-like_helical_dom_sf"/>
</dbReference>
<keyword evidence="1" id="KW-0547">Nucleotide-binding</keyword>
<accession>A0ABP7AS58</accession>
<reference evidence="5" key="1">
    <citation type="journal article" date="2019" name="Int. J. Syst. Evol. Microbiol.">
        <title>The Global Catalogue of Microorganisms (GCM) 10K type strain sequencing project: providing services to taxonomists for standard genome sequencing and annotation.</title>
        <authorList>
            <consortium name="The Broad Institute Genomics Platform"/>
            <consortium name="The Broad Institute Genome Sequencing Center for Infectious Disease"/>
            <person name="Wu L."/>
            <person name="Ma J."/>
        </authorList>
    </citation>
    <scope>NUCLEOTIDE SEQUENCE [LARGE SCALE GENOMIC DNA]</scope>
    <source>
        <strain evidence="5">JCM 16929</strain>
    </source>
</reference>
<keyword evidence="5" id="KW-1185">Reference proteome</keyword>
<dbReference type="PROSITE" id="PS50043">
    <property type="entry name" value="HTH_LUXR_2"/>
    <property type="match status" value="1"/>
</dbReference>
<evidence type="ECO:0000313" key="5">
    <source>
        <dbReference type="Proteomes" id="UP001501490"/>
    </source>
</evidence>
<feature type="domain" description="HTH luxR-type" evidence="3">
    <location>
        <begin position="867"/>
        <end position="932"/>
    </location>
</feature>
<dbReference type="InterPro" id="IPR041664">
    <property type="entry name" value="AAA_16"/>
</dbReference>
<dbReference type="Pfam" id="PF13191">
    <property type="entry name" value="AAA_16"/>
    <property type="match status" value="1"/>
</dbReference>
<proteinExistence type="predicted"/>
<comment type="caution">
    <text evidence="4">The sequence shown here is derived from an EMBL/GenBank/DDBJ whole genome shotgun (WGS) entry which is preliminary data.</text>
</comment>
<dbReference type="SUPFAM" id="SSF48452">
    <property type="entry name" value="TPR-like"/>
    <property type="match status" value="2"/>
</dbReference>
<dbReference type="SMART" id="SM00421">
    <property type="entry name" value="HTH_LUXR"/>
    <property type="match status" value="1"/>
</dbReference>
<dbReference type="RefSeq" id="WP_344809281.1">
    <property type="nucleotide sequence ID" value="NZ_BAABAB010000050.1"/>
</dbReference>
<dbReference type="InterPro" id="IPR036388">
    <property type="entry name" value="WH-like_DNA-bd_sf"/>
</dbReference>
<name>A0ABP7AS58_9ACTN</name>
<dbReference type="Proteomes" id="UP001501490">
    <property type="component" value="Unassembled WGS sequence"/>
</dbReference>
<dbReference type="PRINTS" id="PR00038">
    <property type="entry name" value="HTHLUXR"/>
</dbReference>
<gene>
    <name evidence="4" type="ORF">GCM10022236_47350</name>
</gene>
<dbReference type="Gene3D" id="3.40.50.300">
    <property type="entry name" value="P-loop containing nucleotide triphosphate hydrolases"/>
    <property type="match status" value="1"/>
</dbReference>
<evidence type="ECO:0000256" key="1">
    <source>
        <dbReference type="ARBA" id="ARBA00022741"/>
    </source>
</evidence>
<dbReference type="InterPro" id="IPR000792">
    <property type="entry name" value="Tscrpt_reg_LuxR_C"/>
</dbReference>
<dbReference type="SUPFAM" id="SSF52540">
    <property type="entry name" value="P-loop containing nucleoside triphosphate hydrolases"/>
    <property type="match status" value="1"/>
</dbReference>
<dbReference type="Gene3D" id="1.10.10.10">
    <property type="entry name" value="Winged helix-like DNA-binding domain superfamily/Winged helix DNA-binding domain"/>
    <property type="match status" value="1"/>
</dbReference>
<dbReference type="InterPro" id="IPR016032">
    <property type="entry name" value="Sig_transdc_resp-reg_C-effctor"/>
</dbReference>
<dbReference type="CDD" id="cd06170">
    <property type="entry name" value="LuxR_C_like"/>
    <property type="match status" value="1"/>
</dbReference>